<evidence type="ECO:0000256" key="1">
    <source>
        <dbReference type="ARBA" id="ARBA00004123"/>
    </source>
</evidence>
<feature type="compositionally biased region" description="Gly residues" evidence="3">
    <location>
        <begin position="12"/>
        <end position="22"/>
    </location>
</feature>
<sequence>MDAQGTSHPPSTGGGGTGGPGSGSTPATAPATSTAKLRKRTKTGCLTCRKRRIKCGEERPICQNCIKSKRTCEGYNQRLNWKTPIADWGGLADDGQILQFHNGMLASQPMGQYRPVPPPIDTAAFMPTRLPQGQPIAMGENGEPIFSPPNTGIPYMQNVPGLTVPSPYAQQFPSWTPPTPQYGHPAYGQSPISTHSIPPNLANPSLQSNLDATMQHSDLPAQQYRRPSQQIGDLPTPASTVQQDFASFFAGTPSQQSVNNAPLLRQGQVYWWGPNETASAAPPVNTQERAWAPATEPSSTAGSQGVGDLGSATSTTAPGPQAAKFLGHSLAGATAQFLEDAAIETYEDNYYDVESDEEMEDVPEKAFQQLSLMRKLHQDHLNELSARRYDTFLYSGMLDHYRAEEHANPLGNPKTARLFAHFIFATGPSLSIFERHPRNPSALFNETPSGHQQGIWTYTLPMKAIFNQGLLHAMLALSSLHISKLQGTSSMPSYKHYAYAIKRIHKNVGNANKKLLPTTIAATLLLGFYEVLTADHLKWSSHLAGAKQLLQSIPFKRMAKEARRYKAQQLFRKDEYAFYQSHDFLDRGAQSMSATIDESLVSILMGREVKVEQFGQVLDDDDDGVRGAKASPPFDPEKYELYQDLYWWYARQDVYQAILSGNKLLLDYHRWTDCPPRASMGRSDAIYGTHDHLILIFARIADFNARDRRRKIKVMDSNGGQWRPPPGMSMPSGPPPPAPQSNAPASRTPNTSFMQSASVTGQPSAPYPTMHMQNPPHYQSGASFGIGQGPIPATGHEQIPNHPFFGTLSGQVSPDLIQPNQMPAHQDPILLNTPQNFKHERGLEKGSAGSPFSSQAPMQSSSQAMGDPHRHSTGQRPAPPAPPSFYGMAPLPTTVKMPSSYAANTAHSTPSPKSEKSDYDLDAATESALAEWAQLKAALNTFESHLGPHFQPLPADLHPPTMTPFGPALFYKSHDVGIIWALYYMACIILQRCQPHMPPAALMAAEVAAQQTSQYATRIGQIVGGIVPPVMGPDLNPNLGACLCEAGLPLFFAGVQYRDPGQRAWLISLLRNVELRTGWKSIGMIAQGCEASWEKAAEAGRGPPYKRVLGRWHVPMGNQTTADHDHADVSGKIPRDHQGTRVHWAMGVLGVQEEDNERESRHVSGLQPSKMLFD</sequence>
<dbReference type="InterPro" id="IPR001138">
    <property type="entry name" value="Zn2Cys6_DnaBD"/>
</dbReference>
<feature type="domain" description="Zn(2)-C6 fungal-type" evidence="4">
    <location>
        <begin position="44"/>
        <end position="72"/>
    </location>
</feature>
<dbReference type="InParanoid" id="A0A0D1YYX0"/>
<evidence type="ECO:0000313" key="5">
    <source>
        <dbReference type="EMBL" id="KIW05887.1"/>
    </source>
</evidence>
<dbReference type="Gene3D" id="4.10.240.10">
    <property type="entry name" value="Zn(2)-C6 fungal-type DNA-binding domain"/>
    <property type="match status" value="1"/>
</dbReference>
<reference evidence="5 6" key="1">
    <citation type="submission" date="2015-01" db="EMBL/GenBank/DDBJ databases">
        <title>The Genome Sequence of Ochroconis gallopava CBS43764.</title>
        <authorList>
            <consortium name="The Broad Institute Genomics Platform"/>
            <person name="Cuomo C."/>
            <person name="de Hoog S."/>
            <person name="Gorbushina A."/>
            <person name="Stielow B."/>
            <person name="Teixiera M."/>
            <person name="Abouelleil A."/>
            <person name="Chapman S.B."/>
            <person name="Priest M."/>
            <person name="Young S.K."/>
            <person name="Wortman J."/>
            <person name="Nusbaum C."/>
            <person name="Birren B."/>
        </authorList>
    </citation>
    <scope>NUCLEOTIDE SEQUENCE [LARGE SCALE GENOMIC DNA]</scope>
    <source>
        <strain evidence="5 6">CBS 43764</strain>
    </source>
</reference>
<dbReference type="SUPFAM" id="SSF57701">
    <property type="entry name" value="Zn2/Cys6 DNA-binding domain"/>
    <property type="match status" value="1"/>
</dbReference>
<dbReference type="OrthoDB" id="5391043at2759"/>
<dbReference type="InterPro" id="IPR036864">
    <property type="entry name" value="Zn2-C6_fun-type_DNA-bd_sf"/>
</dbReference>
<feature type="compositionally biased region" description="Polar residues" evidence="3">
    <location>
        <begin position="747"/>
        <end position="763"/>
    </location>
</feature>
<dbReference type="CDD" id="cd00067">
    <property type="entry name" value="GAL4"/>
    <property type="match status" value="1"/>
</dbReference>
<feature type="region of interest" description="Disordered" evidence="3">
    <location>
        <begin position="840"/>
        <end position="889"/>
    </location>
</feature>
<keyword evidence="6" id="KW-1185">Reference proteome</keyword>
<dbReference type="AlphaFoldDB" id="A0A0D1YYX0"/>
<dbReference type="PANTHER" id="PTHR37534:SF23">
    <property type="entry name" value="ZN(II)2CYS6 TRANSCRIPTION FACTOR (EUROFUNG)"/>
    <property type="match status" value="1"/>
</dbReference>
<gene>
    <name evidence="5" type="ORF">PV09_03082</name>
</gene>
<dbReference type="HOGENOM" id="CLU_006603_0_0_1"/>
<dbReference type="Pfam" id="PF11951">
    <property type="entry name" value="Fungal_trans_2"/>
    <property type="match status" value="2"/>
</dbReference>
<dbReference type="GO" id="GO:0008270">
    <property type="term" value="F:zinc ion binding"/>
    <property type="evidence" value="ECO:0007669"/>
    <property type="project" value="InterPro"/>
</dbReference>
<comment type="subcellular location">
    <subcellularLocation>
        <location evidence="1">Nucleus</location>
    </subcellularLocation>
</comment>
<accession>A0A0D1YYX0</accession>
<dbReference type="EMBL" id="KN847536">
    <property type="protein sequence ID" value="KIW05887.1"/>
    <property type="molecule type" value="Genomic_DNA"/>
</dbReference>
<dbReference type="PANTHER" id="PTHR37534">
    <property type="entry name" value="TRANSCRIPTIONAL ACTIVATOR PROTEIN UGA3"/>
    <property type="match status" value="1"/>
</dbReference>
<organism evidence="5 6">
    <name type="scientific">Verruconis gallopava</name>
    <dbReference type="NCBI Taxonomy" id="253628"/>
    <lineage>
        <taxon>Eukaryota</taxon>
        <taxon>Fungi</taxon>
        <taxon>Dikarya</taxon>
        <taxon>Ascomycota</taxon>
        <taxon>Pezizomycotina</taxon>
        <taxon>Dothideomycetes</taxon>
        <taxon>Pleosporomycetidae</taxon>
        <taxon>Venturiales</taxon>
        <taxon>Sympoventuriaceae</taxon>
        <taxon>Verruconis</taxon>
    </lineage>
</organism>
<evidence type="ECO:0000256" key="2">
    <source>
        <dbReference type="ARBA" id="ARBA00023242"/>
    </source>
</evidence>
<dbReference type="PROSITE" id="PS50048">
    <property type="entry name" value="ZN2_CY6_FUNGAL_2"/>
    <property type="match status" value="1"/>
</dbReference>
<feature type="compositionally biased region" description="Low complexity" evidence="3">
    <location>
        <begin position="1"/>
        <end position="11"/>
    </location>
</feature>
<feature type="region of interest" description="Disordered" evidence="3">
    <location>
        <begin position="714"/>
        <end position="802"/>
    </location>
</feature>
<dbReference type="GO" id="GO:0000976">
    <property type="term" value="F:transcription cis-regulatory region binding"/>
    <property type="evidence" value="ECO:0007669"/>
    <property type="project" value="TreeGrafter"/>
</dbReference>
<dbReference type="RefSeq" id="XP_016215756.1">
    <property type="nucleotide sequence ID" value="XM_016356233.1"/>
</dbReference>
<evidence type="ECO:0000313" key="6">
    <source>
        <dbReference type="Proteomes" id="UP000053259"/>
    </source>
</evidence>
<protein>
    <recommendedName>
        <fullName evidence="4">Zn(2)-C6 fungal-type domain-containing protein</fullName>
    </recommendedName>
</protein>
<dbReference type="VEuPathDB" id="FungiDB:PV09_03082"/>
<feature type="compositionally biased region" description="Pro residues" evidence="3">
    <location>
        <begin position="723"/>
        <end position="739"/>
    </location>
</feature>
<dbReference type="InterPro" id="IPR021858">
    <property type="entry name" value="Fun_TF"/>
</dbReference>
<feature type="region of interest" description="Disordered" evidence="3">
    <location>
        <begin position="1"/>
        <end position="36"/>
    </location>
</feature>
<dbReference type="GO" id="GO:0005634">
    <property type="term" value="C:nucleus"/>
    <property type="evidence" value="ECO:0007669"/>
    <property type="project" value="UniProtKB-SubCell"/>
</dbReference>
<dbReference type="GO" id="GO:0045944">
    <property type="term" value="P:positive regulation of transcription by RNA polymerase II"/>
    <property type="evidence" value="ECO:0007669"/>
    <property type="project" value="TreeGrafter"/>
</dbReference>
<proteinExistence type="predicted"/>
<dbReference type="Proteomes" id="UP000053259">
    <property type="component" value="Unassembled WGS sequence"/>
</dbReference>
<dbReference type="GO" id="GO:0000981">
    <property type="term" value="F:DNA-binding transcription factor activity, RNA polymerase II-specific"/>
    <property type="evidence" value="ECO:0007669"/>
    <property type="project" value="InterPro"/>
</dbReference>
<keyword evidence="2" id="KW-0539">Nucleus</keyword>
<evidence type="ECO:0000256" key="3">
    <source>
        <dbReference type="SAM" id="MobiDB-lite"/>
    </source>
</evidence>
<dbReference type="PROSITE" id="PS00463">
    <property type="entry name" value="ZN2_CY6_FUNGAL_1"/>
    <property type="match status" value="1"/>
</dbReference>
<dbReference type="Pfam" id="PF00172">
    <property type="entry name" value="Zn_clus"/>
    <property type="match status" value="1"/>
</dbReference>
<feature type="compositionally biased region" description="Low complexity" evidence="3">
    <location>
        <begin position="23"/>
        <end position="35"/>
    </location>
</feature>
<dbReference type="GeneID" id="27311055"/>
<feature type="region of interest" description="Disordered" evidence="3">
    <location>
        <begin position="1153"/>
        <end position="1174"/>
    </location>
</feature>
<evidence type="ECO:0000259" key="4">
    <source>
        <dbReference type="PROSITE" id="PS50048"/>
    </source>
</evidence>
<dbReference type="STRING" id="253628.A0A0D1YYX0"/>
<feature type="region of interest" description="Disordered" evidence="3">
    <location>
        <begin position="290"/>
        <end position="320"/>
    </location>
</feature>
<feature type="compositionally biased region" description="Low complexity" evidence="3">
    <location>
        <begin position="850"/>
        <end position="865"/>
    </location>
</feature>
<name>A0A0D1YYX0_9PEZI</name>
<dbReference type="SMART" id="SM00066">
    <property type="entry name" value="GAL4"/>
    <property type="match status" value="1"/>
</dbReference>